<dbReference type="Proteomes" id="UP000551501">
    <property type="component" value="Unassembled WGS sequence"/>
</dbReference>
<dbReference type="Gene3D" id="3.40.630.30">
    <property type="match status" value="1"/>
</dbReference>
<dbReference type="PROSITE" id="PS51729">
    <property type="entry name" value="GNAT_YJDJ"/>
    <property type="match status" value="1"/>
</dbReference>
<dbReference type="InterPro" id="IPR031165">
    <property type="entry name" value="GNAT_YJDJ"/>
</dbReference>
<organism evidence="2 3">
    <name type="scientific">Gordonia humi</name>
    <dbReference type="NCBI Taxonomy" id="686429"/>
    <lineage>
        <taxon>Bacteria</taxon>
        <taxon>Bacillati</taxon>
        <taxon>Actinomycetota</taxon>
        <taxon>Actinomycetes</taxon>
        <taxon>Mycobacteriales</taxon>
        <taxon>Gordoniaceae</taxon>
        <taxon>Gordonia</taxon>
    </lineage>
</organism>
<comment type="caution">
    <text evidence="2">The sequence shown here is derived from an EMBL/GenBank/DDBJ whole genome shotgun (WGS) entry which is preliminary data.</text>
</comment>
<dbReference type="Pfam" id="PF14542">
    <property type="entry name" value="Acetyltransf_CG"/>
    <property type="match status" value="1"/>
</dbReference>
<dbReference type="EMBL" id="JACIFP010000001">
    <property type="protein sequence ID" value="MBB4134569.1"/>
    <property type="molecule type" value="Genomic_DNA"/>
</dbReference>
<gene>
    <name evidence="2" type="ORF">BKA16_001121</name>
</gene>
<evidence type="ECO:0000259" key="1">
    <source>
        <dbReference type="PROSITE" id="PS51729"/>
    </source>
</evidence>
<evidence type="ECO:0000313" key="3">
    <source>
        <dbReference type="Proteomes" id="UP000551501"/>
    </source>
</evidence>
<reference evidence="2 3" key="1">
    <citation type="submission" date="2020-08" db="EMBL/GenBank/DDBJ databases">
        <title>Sequencing the genomes of 1000 actinobacteria strains.</title>
        <authorList>
            <person name="Klenk H.-P."/>
        </authorList>
    </citation>
    <scope>NUCLEOTIDE SEQUENCE [LARGE SCALE GENOMIC DNA]</scope>
    <source>
        <strain evidence="2 3">DSM 45298</strain>
    </source>
</reference>
<dbReference type="PANTHER" id="PTHR31435:SF9">
    <property type="entry name" value="PROTEIN NATD1"/>
    <property type="match status" value="1"/>
</dbReference>
<dbReference type="RefSeq" id="WP_183369720.1">
    <property type="nucleotide sequence ID" value="NZ_BAABHL010000049.1"/>
</dbReference>
<name>A0A840EZX3_9ACTN</name>
<sequence>MADGTISVTHLAEQERYRADLADDDMGAVEVGYIDYTTDGDNLALTHTVVFDRWGGRGFAAELVRQVLDDVRANDRRVVPVCSYVVSYLDKHPEYSDLVAS</sequence>
<dbReference type="SUPFAM" id="SSF55729">
    <property type="entry name" value="Acyl-CoA N-acyltransferases (Nat)"/>
    <property type="match status" value="1"/>
</dbReference>
<dbReference type="AlphaFoldDB" id="A0A840EZX3"/>
<feature type="domain" description="N-acetyltransferase" evidence="1">
    <location>
        <begin position="9"/>
        <end position="100"/>
    </location>
</feature>
<dbReference type="InterPro" id="IPR016181">
    <property type="entry name" value="Acyl_CoA_acyltransferase"/>
</dbReference>
<dbReference type="InterPro" id="IPR045057">
    <property type="entry name" value="Gcn5-rel_NAT"/>
</dbReference>
<accession>A0A840EZX3</accession>
<proteinExistence type="predicted"/>
<protein>
    <recommendedName>
        <fullName evidence="1">N-acetyltransferase domain-containing protein</fullName>
    </recommendedName>
</protein>
<keyword evidence="3" id="KW-1185">Reference proteome</keyword>
<evidence type="ECO:0000313" key="2">
    <source>
        <dbReference type="EMBL" id="MBB4134569.1"/>
    </source>
</evidence>
<dbReference type="PANTHER" id="PTHR31435">
    <property type="entry name" value="PROTEIN NATD1"/>
    <property type="match status" value="1"/>
</dbReference>